<dbReference type="SUPFAM" id="SSF51735">
    <property type="entry name" value="NAD(P)-binding Rossmann-fold domains"/>
    <property type="match status" value="1"/>
</dbReference>
<dbReference type="PANTHER" id="PTHR42760">
    <property type="entry name" value="SHORT-CHAIN DEHYDROGENASES/REDUCTASES FAMILY MEMBER"/>
    <property type="match status" value="1"/>
</dbReference>
<gene>
    <name evidence="4" type="ORF">KBO27_16100</name>
</gene>
<dbReference type="InterPro" id="IPR036291">
    <property type="entry name" value="NAD(P)-bd_dom_sf"/>
</dbReference>
<evidence type="ECO:0000313" key="4">
    <source>
        <dbReference type="EMBL" id="MBQ0925479.1"/>
    </source>
</evidence>
<evidence type="ECO:0000256" key="1">
    <source>
        <dbReference type="ARBA" id="ARBA00006484"/>
    </source>
</evidence>
<dbReference type="PRINTS" id="PR00080">
    <property type="entry name" value="SDRFAMILY"/>
</dbReference>
<dbReference type="CDD" id="cd05233">
    <property type="entry name" value="SDR_c"/>
    <property type="match status" value="1"/>
</dbReference>
<feature type="region of interest" description="Disordered" evidence="2">
    <location>
        <begin position="1"/>
        <end position="41"/>
    </location>
</feature>
<keyword evidence="5" id="KW-1185">Reference proteome</keyword>
<dbReference type="Proteomes" id="UP000674084">
    <property type="component" value="Unassembled WGS sequence"/>
</dbReference>
<name>A0ABS5DGQ6_9PSEU</name>
<proteinExistence type="inferred from homology"/>
<accession>A0ABS5DGQ6</accession>
<dbReference type="PRINTS" id="PR00081">
    <property type="entry name" value="GDHRDH"/>
</dbReference>
<sequence length="272" mass="28201">MRSGERAGRPLPRRRDQHRTGHDVRVDHRPRARGCGHPDREDRVSYPAGVVALITGGAGGIGAATAAKLRGEGVRVVTADVVPGADEELDVTDPDAVAALVRDIGPVGILVHSAGIVGPSRPLAELDLDEWRRTFQVNVDGTFLLCRSVVPGMVRAGWGRIVNLASIAAKDGNPAQSAYSASKAAVVALTKSLGKELATTGVLVNAVAPAAVATGMNARTDPAVLARSQALTPMGRFGQAGEIAELIGWLCSEQLSFSTGAVYDASGGRATY</sequence>
<feature type="domain" description="Ketoreductase" evidence="3">
    <location>
        <begin position="50"/>
        <end position="212"/>
    </location>
</feature>
<reference evidence="4 5" key="1">
    <citation type="submission" date="2021-04" db="EMBL/GenBank/DDBJ databases">
        <title>Whole-genome sequencing of Saccharopolyspora endophytica KCTC 19397.</title>
        <authorList>
            <person name="Ay H."/>
            <person name="Saygin H."/>
            <person name="Sahin N."/>
        </authorList>
    </citation>
    <scope>NUCLEOTIDE SEQUENCE [LARGE SCALE GENOMIC DNA]</scope>
    <source>
        <strain evidence="4 5">KCTC 19397</strain>
    </source>
</reference>
<dbReference type="Gene3D" id="3.40.50.720">
    <property type="entry name" value="NAD(P)-binding Rossmann-like Domain"/>
    <property type="match status" value="1"/>
</dbReference>
<dbReference type="InterPro" id="IPR002347">
    <property type="entry name" value="SDR_fam"/>
</dbReference>
<evidence type="ECO:0000313" key="5">
    <source>
        <dbReference type="Proteomes" id="UP000674084"/>
    </source>
</evidence>
<protein>
    <submittedName>
        <fullName evidence="4">SDR family oxidoreductase</fullName>
    </submittedName>
</protein>
<dbReference type="InterPro" id="IPR020904">
    <property type="entry name" value="Sc_DH/Rdtase_CS"/>
</dbReference>
<dbReference type="PANTHER" id="PTHR42760:SF129">
    <property type="entry name" value="OXIDOREDUCTASE"/>
    <property type="match status" value="1"/>
</dbReference>
<dbReference type="SMART" id="SM00822">
    <property type="entry name" value="PKS_KR"/>
    <property type="match status" value="1"/>
</dbReference>
<comment type="caution">
    <text evidence="4">The sequence shown here is derived from an EMBL/GenBank/DDBJ whole genome shotgun (WGS) entry which is preliminary data.</text>
</comment>
<dbReference type="PROSITE" id="PS00061">
    <property type="entry name" value="ADH_SHORT"/>
    <property type="match status" value="1"/>
</dbReference>
<feature type="compositionally biased region" description="Basic and acidic residues" evidence="2">
    <location>
        <begin position="18"/>
        <end position="29"/>
    </location>
</feature>
<dbReference type="Pfam" id="PF13561">
    <property type="entry name" value="adh_short_C2"/>
    <property type="match status" value="1"/>
</dbReference>
<dbReference type="InterPro" id="IPR057326">
    <property type="entry name" value="KR_dom"/>
</dbReference>
<dbReference type="EMBL" id="JAGPXE010000006">
    <property type="protein sequence ID" value="MBQ0925479.1"/>
    <property type="molecule type" value="Genomic_DNA"/>
</dbReference>
<evidence type="ECO:0000256" key="2">
    <source>
        <dbReference type="SAM" id="MobiDB-lite"/>
    </source>
</evidence>
<evidence type="ECO:0000259" key="3">
    <source>
        <dbReference type="SMART" id="SM00822"/>
    </source>
</evidence>
<organism evidence="4 5">
    <name type="scientific">Saccharopolyspora endophytica</name>
    <dbReference type="NCBI Taxonomy" id="543886"/>
    <lineage>
        <taxon>Bacteria</taxon>
        <taxon>Bacillati</taxon>
        <taxon>Actinomycetota</taxon>
        <taxon>Actinomycetes</taxon>
        <taxon>Pseudonocardiales</taxon>
        <taxon>Pseudonocardiaceae</taxon>
        <taxon>Saccharopolyspora</taxon>
    </lineage>
</organism>
<comment type="similarity">
    <text evidence="1">Belongs to the short-chain dehydrogenases/reductases (SDR) family.</text>
</comment>